<evidence type="ECO:0000313" key="1">
    <source>
        <dbReference type="EMBL" id="BCU69387.1"/>
    </source>
</evidence>
<proteinExistence type="predicted"/>
<dbReference type="KEGG" id="csty:KN1_06840"/>
<dbReference type="AlphaFoldDB" id="A0A8D5U514"/>
<dbReference type="RefSeq" id="WP_221289419.1">
    <property type="nucleotide sequence ID" value="NZ_AP024597.1"/>
</dbReference>
<keyword evidence="2" id="KW-1185">Reference proteome</keyword>
<evidence type="ECO:0000313" key="2">
    <source>
        <dbReference type="Proteomes" id="UP000825123"/>
    </source>
</evidence>
<dbReference type="GeneID" id="66162441"/>
<protein>
    <submittedName>
        <fullName evidence="1">Uncharacterized protein</fullName>
    </submittedName>
</protein>
<dbReference type="Proteomes" id="UP000825123">
    <property type="component" value="Chromosome"/>
</dbReference>
<sequence length="120" mass="13735">MDLPEDVKKRLSEGVCLICCENVVACMSRDIPRSLNVPIDLEIDREGGEVVLRHIIRDDPENPLTVEYSINKKFVETVSEKGGEVVVYFLDENFKEEISMRIKIDKEDLKLIRREIGLGS</sequence>
<accession>A0A8D5U514</accession>
<organism evidence="1 2">
    <name type="scientific">Stygiolobus caldivivus</name>
    <dbReference type="NCBI Taxonomy" id="2824673"/>
    <lineage>
        <taxon>Archaea</taxon>
        <taxon>Thermoproteota</taxon>
        <taxon>Thermoprotei</taxon>
        <taxon>Sulfolobales</taxon>
        <taxon>Sulfolobaceae</taxon>
        <taxon>Stygiolobus</taxon>
    </lineage>
</organism>
<reference evidence="1 2" key="1">
    <citation type="submission" date="2021-04" db="EMBL/GenBank/DDBJ databases">
        <title>Complete genome sequence of Stygiolobus sp. KN-1.</title>
        <authorList>
            <person name="Nakamura K."/>
            <person name="Sakai H."/>
            <person name="Kurosawa N."/>
        </authorList>
    </citation>
    <scope>NUCLEOTIDE SEQUENCE [LARGE SCALE GENOMIC DNA]</scope>
    <source>
        <strain evidence="1 2">KN-1</strain>
    </source>
</reference>
<gene>
    <name evidence="1" type="ORF">KN1_06840</name>
</gene>
<dbReference type="EMBL" id="AP024597">
    <property type="protein sequence ID" value="BCU69387.1"/>
    <property type="molecule type" value="Genomic_DNA"/>
</dbReference>
<name>A0A8D5U514_9CREN</name>